<evidence type="ECO:0000256" key="3">
    <source>
        <dbReference type="ARBA" id="ARBA00023098"/>
    </source>
</evidence>
<keyword evidence="3" id="KW-0443">Lipid metabolism</keyword>
<keyword evidence="1 6" id="KW-0378">Hydrolase</keyword>
<dbReference type="Proteomes" id="UP001589568">
    <property type="component" value="Unassembled WGS sequence"/>
</dbReference>
<evidence type="ECO:0000313" key="6">
    <source>
        <dbReference type="EMBL" id="MFB9475952.1"/>
    </source>
</evidence>
<keyword evidence="7" id="KW-1185">Reference proteome</keyword>
<keyword evidence="2" id="KW-0442">Lipid degradation</keyword>
<reference evidence="6 7" key="1">
    <citation type="submission" date="2024-09" db="EMBL/GenBank/DDBJ databases">
        <authorList>
            <person name="Sun Q."/>
            <person name="Mori K."/>
        </authorList>
    </citation>
    <scope>NUCLEOTIDE SEQUENCE [LARGE SCALE GENOMIC DNA]</scope>
    <source>
        <strain evidence="6 7">JCM 3324</strain>
    </source>
</reference>
<evidence type="ECO:0000256" key="1">
    <source>
        <dbReference type="ARBA" id="ARBA00022801"/>
    </source>
</evidence>
<accession>A0ABV5P092</accession>
<protein>
    <submittedName>
        <fullName evidence="6">Alpha/beta hydrolase family protein</fullName>
    </submittedName>
</protein>
<dbReference type="Pfam" id="PF03403">
    <property type="entry name" value="PAF-AH_p_II"/>
    <property type="match status" value="2"/>
</dbReference>
<dbReference type="GO" id="GO:0016787">
    <property type="term" value="F:hydrolase activity"/>
    <property type="evidence" value="ECO:0007669"/>
    <property type="project" value="UniProtKB-KW"/>
</dbReference>
<feature type="region of interest" description="Disordered" evidence="4">
    <location>
        <begin position="32"/>
        <end position="56"/>
    </location>
</feature>
<proteinExistence type="predicted"/>
<feature type="region of interest" description="Disordered" evidence="4">
    <location>
        <begin position="367"/>
        <end position="393"/>
    </location>
</feature>
<gene>
    <name evidence="6" type="ORF">ACFFR3_41215</name>
</gene>
<evidence type="ECO:0000256" key="5">
    <source>
        <dbReference type="SAM" id="SignalP"/>
    </source>
</evidence>
<organism evidence="6 7">
    <name type="scientific">Nonomuraea salmonea</name>
    <dbReference type="NCBI Taxonomy" id="46181"/>
    <lineage>
        <taxon>Bacteria</taxon>
        <taxon>Bacillati</taxon>
        <taxon>Actinomycetota</taxon>
        <taxon>Actinomycetes</taxon>
        <taxon>Streptosporangiales</taxon>
        <taxon>Streptosporangiaceae</taxon>
        <taxon>Nonomuraea</taxon>
    </lineage>
</organism>
<dbReference type="EMBL" id="JBHMCF010000046">
    <property type="protein sequence ID" value="MFB9475952.1"/>
    <property type="molecule type" value="Genomic_DNA"/>
</dbReference>
<evidence type="ECO:0000313" key="7">
    <source>
        <dbReference type="Proteomes" id="UP001589568"/>
    </source>
</evidence>
<dbReference type="SUPFAM" id="SSF53474">
    <property type="entry name" value="alpha/beta-Hydrolases"/>
    <property type="match status" value="1"/>
</dbReference>
<dbReference type="Gene3D" id="3.40.50.1820">
    <property type="entry name" value="alpha/beta hydrolase"/>
    <property type="match status" value="1"/>
</dbReference>
<dbReference type="RefSeq" id="WP_379484905.1">
    <property type="nucleotide sequence ID" value="NZ_JBHMCF010000046.1"/>
</dbReference>
<evidence type="ECO:0000256" key="2">
    <source>
        <dbReference type="ARBA" id="ARBA00022963"/>
    </source>
</evidence>
<dbReference type="PANTHER" id="PTHR10272">
    <property type="entry name" value="PLATELET-ACTIVATING FACTOR ACETYLHYDROLASE"/>
    <property type="match status" value="1"/>
</dbReference>
<dbReference type="PANTHER" id="PTHR10272:SF0">
    <property type="entry name" value="PLATELET-ACTIVATING FACTOR ACETYLHYDROLASE"/>
    <property type="match status" value="1"/>
</dbReference>
<feature type="signal peptide" evidence="5">
    <location>
        <begin position="1"/>
        <end position="33"/>
    </location>
</feature>
<feature type="chain" id="PRO_5047459302" evidence="5">
    <location>
        <begin position="34"/>
        <end position="393"/>
    </location>
</feature>
<keyword evidence="5" id="KW-0732">Signal</keyword>
<evidence type="ECO:0000256" key="4">
    <source>
        <dbReference type="SAM" id="MobiDB-lite"/>
    </source>
</evidence>
<feature type="compositionally biased region" description="Basic and acidic residues" evidence="4">
    <location>
        <begin position="370"/>
        <end position="393"/>
    </location>
</feature>
<name>A0ABV5P092_9ACTN</name>
<comment type="caution">
    <text evidence="6">The sequence shown here is derived from an EMBL/GenBank/DDBJ whole genome shotgun (WGS) entry which is preliminary data.</text>
</comment>
<sequence length="393" mass="42475">MSHARTRFRRGMAVAASLLALATPAVTATPASAAAPPVPALPKPTGSSPVGVTSLHLKDTSRADPWVPSVKYRELMVSVWYPAKSPGRKRAQYMTPKESELLLKDGKITTVPADILSRTRTNAFTDAEPAGRKRGLPLVVLSPGHGKPRSELTGLAEELASRGYVVAAIDHTYESVATTFPDGRVTECVTCEIDKNPDWWVGLVKSRARDVSFVLDRLTGPRPAWQGSRLIDPSKIAMAGHSVGGAATIPTLLSDSRVRAGIDIDGTTDMAIPDSGLSRPFLFLGKPATYTPGQGAAAATWERDWKHLTGWKRWLLLTGAEHLSFTDLGLLVDQLGIDAGADIAGARAMTITRSYVTAFLDQHLRKKHRPQLDKPSPRFPEIKHCAPESKTCR</sequence>
<dbReference type="InterPro" id="IPR029058">
    <property type="entry name" value="AB_hydrolase_fold"/>
</dbReference>